<dbReference type="Gene3D" id="3.40.630.30">
    <property type="match status" value="1"/>
</dbReference>
<dbReference type="PANTHER" id="PTHR36449:SF1">
    <property type="entry name" value="ACETYLTRANSFERASE"/>
    <property type="match status" value="1"/>
</dbReference>
<comment type="caution">
    <text evidence="8">The sequence shown here is derived from an EMBL/GenBank/DDBJ whole genome shotgun (WGS) entry which is preliminary data.</text>
</comment>
<evidence type="ECO:0000256" key="6">
    <source>
        <dbReference type="ARBA" id="ARBA00049880"/>
    </source>
</evidence>
<comment type="catalytic activity">
    <reaction evidence="6">
        <text>glycyl-tRNA(Gly) + acetyl-CoA = N-acetylglycyl-tRNA(Gly) + CoA + H(+)</text>
        <dbReference type="Rhea" id="RHEA:81867"/>
        <dbReference type="Rhea" id="RHEA-COMP:9683"/>
        <dbReference type="Rhea" id="RHEA-COMP:19766"/>
        <dbReference type="ChEBI" id="CHEBI:15378"/>
        <dbReference type="ChEBI" id="CHEBI:57287"/>
        <dbReference type="ChEBI" id="CHEBI:57288"/>
        <dbReference type="ChEBI" id="CHEBI:78522"/>
        <dbReference type="ChEBI" id="CHEBI:232036"/>
    </reaction>
</comment>
<name>A0A6N7QU36_9GAMM</name>
<evidence type="ECO:0000256" key="5">
    <source>
        <dbReference type="ARBA" id="ARBA00023315"/>
    </source>
</evidence>
<comment type="similarity">
    <text evidence="1">Belongs to the acetyltransferase family. GNAT subfamily.</text>
</comment>
<dbReference type="RefSeq" id="WP_369692052.1">
    <property type="nucleotide sequence ID" value="NZ_WJPP01000005.1"/>
</dbReference>
<gene>
    <name evidence="8" type="ORF">GH984_10305</name>
</gene>
<dbReference type="SUPFAM" id="SSF55729">
    <property type="entry name" value="Acyl-CoA N-acyltransferases (Nat)"/>
    <property type="match status" value="1"/>
</dbReference>
<keyword evidence="2" id="KW-0678">Repressor</keyword>
<protein>
    <submittedName>
        <fullName evidence="8">GNAT family N-acetyltransferase</fullName>
    </submittedName>
</protein>
<dbReference type="InterPro" id="IPR000182">
    <property type="entry name" value="GNAT_dom"/>
</dbReference>
<dbReference type="Pfam" id="PF13508">
    <property type="entry name" value="Acetyltransf_7"/>
    <property type="match status" value="1"/>
</dbReference>
<dbReference type="GO" id="GO:0016747">
    <property type="term" value="F:acyltransferase activity, transferring groups other than amino-acyl groups"/>
    <property type="evidence" value="ECO:0007669"/>
    <property type="project" value="InterPro"/>
</dbReference>
<organism evidence="8 9">
    <name type="scientific">Spiribacter salilacus</name>
    <dbReference type="NCBI Taxonomy" id="2664894"/>
    <lineage>
        <taxon>Bacteria</taxon>
        <taxon>Pseudomonadati</taxon>
        <taxon>Pseudomonadota</taxon>
        <taxon>Gammaproteobacteria</taxon>
        <taxon>Chromatiales</taxon>
        <taxon>Ectothiorhodospiraceae</taxon>
        <taxon>Spiribacter</taxon>
    </lineage>
</organism>
<keyword evidence="3" id="KW-1277">Toxin-antitoxin system</keyword>
<dbReference type="EMBL" id="WJPP01000005">
    <property type="protein sequence ID" value="MRH79090.1"/>
    <property type="molecule type" value="Genomic_DNA"/>
</dbReference>
<evidence type="ECO:0000256" key="4">
    <source>
        <dbReference type="ARBA" id="ARBA00022679"/>
    </source>
</evidence>
<keyword evidence="4 8" id="KW-0808">Transferase</keyword>
<dbReference type="AlphaFoldDB" id="A0A6N7QU36"/>
<reference evidence="8 9" key="1">
    <citation type="submission" date="2019-11" db="EMBL/GenBank/DDBJ databases">
        <authorList>
            <person name="Zhang X.Y."/>
        </authorList>
    </citation>
    <scope>NUCLEOTIDE SEQUENCE [LARGE SCALE GENOMIC DNA]</scope>
    <source>
        <strain evidence="8 9">C176</strain>
    </source>
</reference>
<sequence length="168" mass="18174">MGVIQAPALLGDEHLLEDFDCGHVSLNDWLKKRALKATKLGAAARTFVVCDDNQRVIGYYALASGSVSRAEAASKVSRNAPDPVPVVLLARLAVDLNYSGKGIGRGLLKDAFCRVYAAAEHIGIRAILVHALDEQARSFYVKHGFYDSPTNEMTLMLPIAVMLPSPTH</sequence>
<evidence type="ECO:0000256" key="3">
    <source>
        <dbReference type="ARBA" id="ARBA00022649"/>
    </source>
</evidence>
<keyword evidence="5" id="KW-0012">Acyltransferase</keyword>
<dbReference type="Proteomes" id="UP000433788">
    <property type="component" value="Unassembled WGS sequence"/>
</dbReference>
<keyword evidence="9" id="KW-1185">Reference proteome</keyword>
<evidence type="ECO:0000259" key="7">
    <source>
        <dbReference type="Pfam" id="PF13508"/>
    </source>
</evidence>
<dbReference type="InterPro" id="IPR016181">
    <property type="entry name" value="Acyl_CoA_acyltransferase"/>
</dbReference>
<feature type="domain" description="N-acetyltransferase" evidence="7">
    <location>
        <begin position="45"/>
        <end position="145"/>
    </location>
</feature>
<proteinExistence type="inferred from homology"/>
<accession>A0A6N7QU36</accession>
<evidence type="ECO:0000313" key="9">
    <source>
        <dbReference type="Proteomes" id="UP000433788"/>
    </source>
</evidence>
<evidence type="ECO:0000256" key="1">
    <source>
        <dbReference type="ARBA" id="ARBA00009342"/>
    </source>
</evidence>
<dbReference type="CDD" id="cd04301">
    <property type="entry name" value="NAT_SF"/>
    <property type="match status" value="1"/>
</dbReference>
<dbReference type="PANTHER" id="PTHR36449">
    <property type="entry name" value="ACETYLTRANSFERASE-RELATED"/>
    <property type="match status" value="1"/>
</dbReference>
<evidence type="ECO:0000313" key="8">
    <source>
        <dbReference type="EMBL" id="MRH79090.1"/>
    </source>
</evidence>
<evidence type="ECO:0000256" key="2">
    <source>
        <dbReference type="ARBA" id="ARBA00022491"/>
    </source>
</evidence>